<proteinExistence type="inferred from homology"/>
<keyword evidence="13" id="KW-1015">Disulfide bond</keyword>
<keyword evidence="8" id="KW-0460">Magnesium</keyword>
<feature type="transmembrane region" description="Helical" evidence="23">
    <location>
        <begin position="1092"/>
        <end position="1116"/>
    </location>
</feature>
<keyword evidence="6" id="KW-0677">Repeat</keyword>
<keyword evidence="11 23" id="KW-0401">Integrin</keyword>
<dbReference type="InterPro" id="IPR048285">
    <property type="entry name" value="Integrin_alpha_Ig-like_2"/>
</dbReference>
<dbReference type="InterPro" id="IPR028994">
    <property type="entry name" value="Integrin_alpha_N"/>
</dbReference>
<evidence type="ECO:0000256" key="21">
    <source>
        <dbReference type="ARBA" id="ARBA00082206"/>
    </source>
</evidence>
<dbReference type="SMART" id="SM00191">
    <property type="entry name" value="Int_alpha"/>
    <property type="match status" value="5"/>
</dbReference>
<name>A0A8D1V8S3_PIG</name>
<keyword evidence="9 23" id="KW-0130">Cell adhesion</keyword>
<feature type="repeat" description="FG-GAP" evidence="22">
    <location>
        <begin position="15"/>
        <end position="74"/>
    </location>
</feature>
<dbReference type="SUPFAM" id="SSF69318">
    <property type="entry name" value="Integrin alpha N-terminal domain"/>
    <property type="match status" value="1"/>
</dbReference>
<comment type="subcellular location">
    <subcellularLocation>
        <location evidence="1 23">Membrane</location>
        <topology evidence="1 23">Single-pass type I membrane protein</topology>
    </subcellularLocation>
</comment>
<protein>
    <recommendedName>
        <fullName evidence="18">Integrin alpha-1</fullName>
    </recommendedName>
    <alternativeName>
        <fullName evidence="20">CD49 antigen-like family member A</fullName>
    </alternativeName>
    <alternativeName>
        <fullName evidence="21">Laminin and collagen receptor</fullName>
    </alternativeName>
    <alternativeName>
        <fullName evidence="19">VLA-1</fullName>
    </alternativeName>
</protein>
<comment type="subunit">
    <text evidence="17">Heterodimer of an alpha and a beta subunit. Alpha-1 associates with beta-1. Interacts with RAB21. Interacts (via cytoplasmic domain) with PTPN2; activates PTPN2 phosphatase activity towards EGFR and negatively regulates EGF signaling.</text>
</comment>
<organism evidence="25 26">
    <name type="scientific">Sus scrofa</name>
    <name type="common">Pig</name>
    <dbReference type="NCBI Taxonomy" id="9823"/>
    <lineage>
        <taxon>Eukaryota</taxon>
        <taxon>Metazoa</taxon>
        <taxon>Chordata</taxon>
        <taxon>Craniata</taxon>
        <taxon>Vertebrata</taxon>
        <taxon>Euteleostomi</taxon>
        <taxon>Mammalia</taxon>
        <taxon>Eutheria</taxon>
        <taxon>Laurasiatheria</taxon>
        <taxon>Artiodactyla</taxon>
        <taxon>Suina</taxon>
        <taxon>Suidae</taxon>
        <taxon>Sus</taxon>
    </lineage>
</organism>
<dbReference type="InterPro" id="IPR000413">
    <property type="entry name" value="Integrin_alpha"/>
</dbReference>
<dbReference type="InterPro" id="IPR036465">
    <property type="entry name" value="vWFA_dom_sf"/>
</dbReference>
<dbReference type="FunFam" id="2.130.10.130:FF:000001">
    <property type="entry name" value="Integrin subunit alpha 10"/>
    <property type="match status" value="1"/>
</dbReference>
<evidence type="ECO:0000256" key="13">
    <source>
        <dbReference type="ARBA" id="ARBA00023157"/>
    </source>
</evidence>
<dbReference type="CDD" id="cd01469">
    <property type="entry name" value="vWA_integrins_alpha_subunit"/>
    <property type="match status" value="1"/>
</dbReference>
<keyword evidence="10 23" id="KW-1133">Transmembrane helix</keyword>
<evidence type="ECO:0000256" key="15">
    <source>
        <dbReference type="ARBA" id="ARBA00023180"/>
    </source>
</evidence>
<dbReference type="GO" id="GO:0008305">
    <property type="term" value="C:integrin complex"/>
    <property type="evidence" value="ECO:0007669"/>
    <property type="project" value="InterPro"/>
</dbReference>
<evidence type="ECO:0000256" key="20">
    <source>
        <dbReference type="ARBA" id="ARBA00080515"/>
    </source>
</evidence>
<dbReference type="GO" id="GO:0046872">
    <property type="term" value="F:metal ion binding"/>
    <property type="evidence" value="ECO:0007669"/>
    <property type="project" value="UniProtKB-KW"/>
</dbReference>
<dbReference type="PROSITE" id="PS51470">
    <property type="entry name" value="FG_GAP"/>
    <property type="match status" value="4"/>
</dbReference>
<evidence type="ECO:0000256" key="6">
    <source>
        <dbReference type="ARBA" id="ARBA00022737"/>
    </source>
</evidence>
<dbReference type="Pfam" id="PF20805">
    <property type="entry name" value="Integrin_A_Ig_2"/>
    <property type="match status" value="1"/>
</dbReference>
<dbReference type="FunFam" id="3.40.50.410:FF:000012">
    <property type="entry name" value="Integrin, alpha 10"/>
    <property type="match status" value="1"/>
</dbReference>
<evidence type="ECO:0000313" key="26">
    <source>
        <dbReference type="Proteomes" id="UP000694723"/>
    </source>
</evidence>
<dbReference type="Pfam" id="PF08441">
    <property type="entry name" value="Integrin_A_Ig_1"/>
    <property type="match status" value="1"/>
</dbReference>
<dbReference type="PANTHER" id="PTHR23220">
    <property type="entry name" value="INTEGRIN ALPHA"/>
    <property type="match status" value="1"/>
</dbReference>
<dbReference type="SMART" id="SM00327">
    <property type="entry name" value="VWA"/>
    <property type="match status" value="1"/>
</dbReference>
<feature type="domain" description="VWFA" evidence="24">
    <location>
        <begin position="155"/>
        <end position="343"/>
    </location>
</feature>
<dbReference type="GO" id="GO:0007229">
    <property type="term" value="P:integrin-mediated signaling pathway"/>
    <property type="evidence" value="ECO:0007669"/>
    <property type="project" value="UniProtKB-KW"/>
</dbReference>
<evidence type="ECO:0000256" key="19">
    <source>
        <dbReference type="ARBA" id="ARBA00079515"/>
    </source>
</evidence>
<dbReference type="Gene3D" id="3.40.50.410">
    <property type="entry name" value="von Willebrand factor, type A domain"/>
    <property type="match status" value="1"/>
</dbReference>
<dbReference type="FunFam" id="2.60.40.1460:FF:000001">
    <property type="entry name" value="Integrin, alpha V"/>
    <property type="match status" value="1"/>
</dbReference>
<dbReference type="InterPro" id="IPR013517">
    <property type="entry name" value="FG-GAP"/>
</dbReference>
<evidence type="ECO:0000256" key="8">
    <source>
        <dbReference type="ARBA" id="ARBA00022842"/>
    </source>
</evidence>
<dbReference type="PRINTS" id="PR00453">
    <property type="entry name" value="VWFADOMAIN"/>
</dbReference>
<keyword evidence="3 23" id="KW-0812">Transmembrane</keyword>
<dbReference type="Ensembl" id="ENSSSCT00060046517.1">
    <property type="protein sequence ID" value="ENSSSCP00060019922.1"/>
    <property type="gene ID" value="ENSSSCG00060034124.1"/>
</dbReference>
<evidence type="ECO:0000256" key="22">
    <source>
        <dbReference type="PROSITE-ProRule" id="PRU00803"/>
    </source>
</evidence>
<evidence type="ECO:0000256" key="1">
    <source>
        <dbReference type="ARBA" id="ARBA00004479"/>
    </source>
</evidence>
<evidence type="ECO:0000256" key="5">
    <source>
        <dbReference type="ARBA" id="ARBA00022729"/>
    </source>
</evidence>
<evidence type="ECO:0000256" key="17">
    <source>
        <dbReference type="ARBA" id="ARBA00063501"/>
    </source>
</evidence>
<dbReference type="Gene3D" id="1.20.5.930">
    <property type="entry name" value="Bicelle-embedded integrin alpha(iib) transmembrane segment"/>
    <property type="match status" value="1"/>
</dbReference>
<dbReference type="Pfam" id="PF01839">
    <property type="entry name" value="FG-GAP"/>
    <property type="match status" value="2"/>
</dbReference>
<evidence type="ECO:0000256" key="9">
    <source>
        <dbReference type="ARBA" id="ARBA00022889"/>
    </source>
</evidence>
<comment type="similarity">
    <text evidence="2 23">Belongs to the integrin alpha chain family.</text>
</comment>
<dbReference type="InterPro" id="IPR032695">
    <property type="entry name" value="Integrin_dom_sf"/>
</dbReference>
<evidence type="ECO:0000256" key="14">
    <source>
        <dbReference type="ARBA" id="ARBA00023170"/>
    </source>
</evidence>
<keyword evidence="4" id="KW-0479">Metal-binding</keyword>
<dbReference type="InterPro" id="IPR048286">
    <property type="entry name" value="Integrin_alpha_Ig-like_3"/>
</dbReference>
<feature type="repeat" description="FG-GAP" evidence="22">
    <location>
        <begin position="522"/>
        <end position="580"/>
    </location>
</feature>
<evidence type="ECO:0000259" key="24">
    <source>
        <dbReference type="PROSITE" id="PS50234"/>
    </source>
</evidence>
<dbReference type="InterPro" id="IPR013519">
    <property type="entry name" value="Int_alpha_beta-p"/>
</dbReference>
<dbReference type="SUPFAM" id="SSF53300">
    <property type="entry name" value="vWA-like"/>
    <property type="match status" value="1"/>
</dbReference>
<dbReference type="InterPro" id="IPR013649">
    <property type="entry name" value="Integrin_alpha_Ig-like_1"/>
</dbReference>
<evidence type="ECO:0000256" key="23">
    <source>
        <dbReference type="RuleBase" id="RU003762"/>
    </source>
</evidence>
<dbReference type="GO" id="GO:0009986">
    <property type="term" value="C:cell surface"/>
    <property type="evidence" value="ECO:0007669"/>
    <property type="project" value="UniProtKB-ARBA"/>
</dbReference>
<evidence type="ECO:0000313" key="25">
    <source>
        <dbReference type="Ensembl" id="ENSSSCP00060019922.1"/>
    </source>
</evidence>
<evidence type="ECO:0000256" key="12">
    <source>
        <dbReference type="ARBA" id="ARBA00023136"/>
    </source>
</evidence>
<comment type="function">
    <text evidence="16">Integrin alpha-1/beta-1 is a receptor for laminin and collagen. It recognizes the proline-hydroxylated sequence G-F-P-G-E-R in collagen. Involved in anchorage-dependent, negative regulation of EGF-stimulated cell growth.</text>
</comment>
<evidence type="ECO:0000256" key="18">
    <source>
        <dbReference type="ARBA" id="ARBA00068416"/>
    </source>
</evidence>
<dbReference type="Gene3D" id="2.60.40.1460">
    <property type="entry name" value="Integrin domains. Chain A, domain 2"/>
    <property type="match status" value="1"/>
</dbReference>
<dbReference type="Proteomes" id="UP000694723">
    <property type="component" value="Unplaced"/>
</dbReference>
<dbReference type="PANTHER" id="PTHR23220:SF22">
    <property type="entry name" value="INTEGRIN ALPHA-1"/>
    <property type="match status" value="1"/>
</dbReference>
<evidence type="ECO:0000256" key="2">
    <source>
        <dbReference type="ARBA" id="ARBA00008054"/>
    </source>
</evidence>
<reference evidence="25" key="1">
    <citation type="submission" date="2025-08" db="UniProtKB">
        <authorList>
            <consortium name="Ensembl"/>
        </authorList>
    </citation>
    <scope>IDENTIFICATION</scope>
</reference>
<evidence type="ECO:0000256" key="7">
    <source>
        <dbReference type="ARBA" id="ARBA00022837"/>
    </source>
</evidence>
<keyword evidence="12 23" id="KW-0472">Membrane</keyword>
<sequence length="1135" mass="126233">SFPHIPKLLVLGMVQILNYYGIYGPVEDMFGYTVQQYENEEGKWVLIGSPLVGQPKNRTGDVYKCPVGRGESLPCIKLDLPVTTSIPNVTEVKENMTFGSTLVTNPKGGFLACGPLYAYRCGHLHYTTGICSDVSPTFQVLNSIAPVQECSTQLDIVIVLDGSNSIYPWESVTAFLNDLLKRMDIGPKQTQVGIVQYGENVTHEFNLNKYSSTEEVLVAANEIVQRGGRQTMTALGIDTARKEAFTEARGARRGVKKVMVIVTDGESHDNHRLNKVIQDCEDESIQRFSIAILGSYNRGNLKKHFFNVSDELALVTIVEALGERIFALEATADQSAASFEMEMSQMGFSAHYSQDWVMLGAVGAYDWNGTVVMQKANQIKIPPNKTFNVESTKKNEPLASYLGYTVNSATVPEDVIYIAGQPRYNHTGQVVIYRMENGGIRILQALRGEQIGSYFGSVLTTVDIDKDSNTDILLVGAPMFMGTEKEEQGKVYVYALNQTRFEYQMSLEPIKQTCCSSLKHNSCTKENKNEPCGARFGTAIAAVKDLNLDGFNDVVIGAPLEDDHGGAVYIYHGSGKTLKEEYAQRIPSGGDGETLKFFGQSIHGEMDLNGDGLTDVTIGGLGGAALFWSRDVAVVKVTMNFEPNKVNIQKKNCHMEGKETVCINATVCFDVKLKSKEDMVYEADMQYRVTLDSLRQISRSFFSGTQERKIQRNITVRESECTKHSFYMLDKHDFRDSVRITVDFNLTDPENGPVLDDSLPNSVHEYIPFAKDCGNKEKCISDLALNVSTTEEGLLIVRSHNDKFNVSLTVKNKKDSAYNTRTIVNYSPNLIFSGIEVNFLFYIYLFIKGEVVTFKILFQFNTSYLMENVVIHLSATSDSEEPPEALFDNEVNISVPVKYEAGLQFYSSASEYHISIAANETVPEVISSTEDIGNEINVFYLIRKSGQFPMPKLKLSISFPNMTSDGFPVLYLSGWSSSDNAHCRPSSLQDPFGINSGNKMTISKDLKRGTMQDCRTCKFATITCNLIPSDMNQVNVSLILWKPTFIKVHFSTLNLTIRAELESENTSLVLSAGNQKRELAIQVSKDGLPGRVPLWVILLSAFAGLLLLMLLILVLWKVRTKVPLTFLSQLSTAFW</sequence>
<dbReference type="Gene3D" id="2.60.40.1530">
    <property type="entry name" value="ntegrin, alpha v. Chain A, domain 4"/>
    <property type="match status" value="1"/>
</dbReference>
<dbReference type="Pfam" id="PF00092">
    <property type="entry name" value="VWA"/>
    <property type="match status" value="1"/>
</dbReference>
<dbReference type="PRINTS" id="PR01185">
    <property type="entry name" value="INTEGRINA"/>
</dbReference>
<dbReference type="SUPFAM" id="SSF69179">
    <property type="entry name" value="Integrin domains"/>
    <property type="match status" value="3"/>
</dbReference>
<keyword evidence="15" id="KW-0325">Glycoprotein</keyword>
<evidence type="ECO:0000256" key="3">
    <source>
        <dbReference type="ARBA" id="ARBA00022692"/>
    </source>
</evidence>
<evidence type="ECO:0000256" key="11">
    <source>
        <dbReference type="ARBA" id="ARBA00023037"/>
    </source>
</evidence>
<dbReference type="AlphaFoldDB" id="A0A8D1V8S3"/>
<keyword evidence="14 23" id="KW-0675">Receptor</keyword>
<dbReference type="GO" id="GO:0007155">
    <property type="term" value="P:cell adhesion"/>
    <property type="evidence" value="ECO:0007669"/>
    <property type="project" value="UniProtKB-KW"/>
</dbReference>
<evidence type="ECO:0000256" key="16">
    <source>
        <dbReference type="ARBA" id="ARBA00060033"/>
    </source>
</evidence>
<accession>A0A8D1V8S3</accession>
<evidence type="ECO:0000256" key="10">
    <source>
        <dbReference type="ARBA" id="ARBA00022989"/>
    </source>
</evidence>
<keyword evidence="5" id="KW-0732">Signal</keyword>
<feature type="repeat" description="FG-GAP" evidence="22">
    <location>
        <begin position="441"/>
        <end position="503"/>
    </location>
</feature>
<keyword evidence="7" id="KW-0106">Calcium</keyword>
<dbReference type="Pfam" id="PF20806">
    <property type="entry name" value="Integrin_A_Ig_3"/>
    <property type="match status" value="1"/>
</dbReference>
<evidence type="ECO:0000256" key="4">
    <source>
        <dbReference type="ARBA" id="ARBA00022723"/>
    </source>
</evidence>
<dbReference type="PROSITE" id="PS50234">
    <property type="entry name" value="VWFA"/>
    <property type="match status" value="1"/>
</dbReference>
<dbReference type="Gene3D" id="2.60.40.1510">
    <property type="entry name" value="ntegrin, alpha v. Chain A, domain 3"/>
    <property type="match status" value="2"/>
</dbReference>
<feature type="repeat" description="FG-GAP" evidence="22">
    <location>
        <begin position="584"/>
        <end position="644"/>
    </location>
</feature>
<dbReference type="Gene3D" id="2.130.10.130">
    <property type="entry name" value="Integrin alpha, N-terminal"/>
    <property type="match status" value="1"/>
</dbReference>
<dbReference type="InterPro" id="IPR002035">
    <property type="entry name" value="VWF_A"/>
</dbReference>